<protein>
    <submittedName>
        <fullName evidence="2">Uncharacterized protein</fullName>
    </submittedName>
</protein>
<organism evidence="2 3">
    <name type="scientific">Euplotes crassus</name>
    <dbReference type="NCBI Taxonomy" id="5936"/>
    <lineage>
        <taxon>Eukaryota</taxon>
        <taxon>Sar</taxon>
        <taxon>Alveolata</taxon>
        <taxon>Ciliophora</taxon>
        <taxon>Intramacronucleata</taxon>
        <taxon>Spirotrichea</taxon>
        <taxon>Hypotrichia</taxon>
        <taxon>Euplotida</taxon>
        <taxon>Euplotidae</taxon>
        <taxon>Moneuplotes</taxon>
    </lineage>
</organism>
<feature type="region of interest" description="Disordered" evidence="1">
    <location>
        <begin position="116"/>
        <end position="148"/>
    </location>
</feature>
<dbReference type="AlphaFoldDB" id="A0AAD1U399"/>
<evidence type="ECO:0000313" key="2">
    <source>
        <dbReference type="EMBL" id="CAI2360635.1"/>
    </source>
</evidence>
<dbReference type="EMBL" id="CAMPGE010001834">
    <property type="protein sequence ID" value="CAI2360635.1"/>
    <property type="molecule type" value="Genomic_DNA"/>
</dbReference>
<comment type="caution">
    <text evidence="2">The sequence shown here is derived from an EMBL/GenBank/DDBJ whole genome shotgun (WGS) entry which is preliminary data.</text>
</comment>
<keyword evidence="3" id="KW-1185">Reference proteome</keyword>
<sequence>MINRDKSRGKSSYKNSYATKLANMKACKSLSVKIIKQLSSCNEPTHGLEKVLRNFSDLVAIFDNSRYKVCDDTFEKWLKLTSQLKLSAKTHLTDLSSEVSKRYKMKFDGTISKKPLKNVKSSKRGDSKRSSKRSSLLQSKRISRVSTKKALNSSKEEFGISRSFSKPFLNQERAAEYHCNILVEKDPINEHQILSSFGGTPCHEKENRIISFEEKVKSKKLEAPCEDGNIMLSSPKGSVGLNDSESMDEPNQFPPMKTEKNQNEEINFSDVQTTNFFNPPKVEEKVHASQNDKSNIAHLKIKDKENEHKGIFNAESSHELEDSPIKKASIKLSKWVENVKQEKYQSDIYSQKFESKRSIKQMKVGRYLEAEQPDESHNQAHEYTSLGKSTENVSYSSHQSNEFSKYLESHADKVKRNREAEERMNKILYSVDTNSL</sequence>
<gene>
    <name evidence="2" type="ORF">ECRASSUSDP1_LOCUS1939</name>
</gene>
<feature type="region of interest" description="Disordered" evidence="1">
    <location>
        <begin position="227"/>
        <end position="258"/>
    </location>
</feature>
<feature type="compositionally biased region" description="Polar residues" evidence="1">
    <location>
        <begin position="387"/>
        <end position="403"/>
    </location>
</feature>
<feature type="region of interest" description="Disordered" evidence="1">
    <location>
        <begin position="387"/>
        <end position="422"/>
    </location>
</feature>
<reference evidence="2" key="1">
    <citation type="submission" date="2023-07" db="EMBL/GenBank/DDBJ databases">
        <authorList>
            <consortium name="AG Swart"/>
            <person name="Singh M."/>
            <person name="Singh A."/>
            <person name="Seah K."/>
            <person name="Emmerich C."/>
        </authorList>
    </citation>
    <scope>NUCLEOTIDE SEQUENCE</scope>
    <source>
        <strain evidence="2">DP1</strain>
    </source>
</reference>
<feature type="compositionally biased region" description="Basic and acidic residues" evidence="1">
    <location>
        <begin position="405"/>
        <end position="422"/>
    </location>
</feature>
<evidence type="ECO:0000313" key="3">
    <source>
        <dbReference type="Proteomes" id="UP001295684"/>
    </source>
</evidence>
<dbReference type="Proteomes" id="UP001295684">
    <property type="component" value="Unassembled WGS sequence"/>
</dbReference>
<feature type="compositionally biased region" description="Polar residues" evidence="1">
    <location>
        <begin position="231"/>
        <end position="244"/>
    </location>
</feature>
<proteinExistence type="predicted"/>
<name>A0AAD1U399_EUPCR</name>
<evidence type="ECO:0000256" key="1">
    <source>
        <dbReference type="SAM" id="MobiDB-lite"/>
    </source>
</evidence>
<accession>A0AAD1U399</accession>